<sequence length="314" mass="37726">MAHNVVSCLDEHFEHLRANLIRCEECNENFFFDFLRHPRYFVTHFKLCHLKNVLYRINGCTEEENQRVRFGPRRKKDAITWFSQLKSTEKRMISMQDNKWGEIVECECWSCHLCKQARKGSEMPHAFEPNEVGRQQALGHLQHKRRREQLTPAQRQLDAERRARKRQRMEERTQSQGRRTQASSEVREREMKRSRARRQHATEQQRQREAQRSRVRRLNATEDQRRKERERCRRRYQVQKQRKIEMYQNDTCTHHAGTIDQTRVVSVDLTRRNEHLVQQQARLGLEIQSLCASLSTIDKQVTSSEIENDGTKSD</sequence>
<dbReference type="AlphaFoldDB" id="A0A0P1A737"/>
<proteinExistence type="predicted"/>
<dbReference type="STRING" id="4781.A0A0P1A737"/>
<feature type="region of interest" description="Disordered" evidence="1">
    <location>
        <begin position="140"/>
        <end position="233"/>
    </location>
</feature>
<dbReference type="GeneID" id="36397222"/>
<evidence type="ECO:0000313" key="3">
    <source>
        <dbReference type="Proteomes" id="UP000054928"/>
    </source>
</evidence>
<dbReference type="OrthoDB" id="124228at2759"/>
<feature type="compositionally biased region" description="Polar residues" evidence="1">
    <location>
        <begin position="174"/>
        <end position="184"/>
    </location>
</feature>
<dbReference type="EMBL" id="CCYD01000178">
    <property type="protein sequence ID" value="CEG36254.1"/>
    <property type="molecule type" value="Genomic_DNA"/>
</dbReference>
<evidence type="ECO:0000256" key="1">
    <source>
        <dbReference type="SAM" id="MobiDB-lite"/>
    </source>
</evidence>
<organism evidence="2 3">
    <name type="scientific">Plasmopara halstedii</name>
    <name type="common">Downy mildew of sunflower</name>
    <dbReference type="NCBI Taxonomy" id="4781"/>
    <lineage>
        <taxon>Eukaryota</taxon>
        <taxon>Sar</taxon>
        <taxon>Stramenopiles</taxon>
        <taxon>Oomycota</taxon>
        <taxon>Peronosporomycetes</taxon>
        <taxon>Peronosporales</taxon>
        <taxon>Peronosporaceae</taxon>
        <taxon>Plasmopara</taxon>
    </lineage>
</organism>
<keyword evidence="3" id="KW-1185">Reference proteome</keyword>
<reference evidence="3" key="1">
    <citation type="submission" date="2014-09" db="EMBL/GenBank/DDBJ databases">
        <authorList>
            <person name="Sharma Rahul"/>
            <person name="Thines Marco"/>
        </authorList>
    </citation>
    <scope>NUCLEOTIDE SEQUENCE [LARGE SCALE GENOMIC DNA]</scope>
</reference>
<protein>
    <submittedName>
        <fullName evidence="2">Uncharacterized protein</fullName>
    </submittedName>
</protein>
<dbReference type="Proteomes" id="UP000054928">
    <property type="component" value="Unassembled WGS sequence"/>
</dbReference>
<feature type="compositionally biased region" description="Basic and acidic residues" evidence="1">
    <location>
        <begin position="200"/>
        <end position="212"/>
    </location>
</feature>
<accession>A0A0P1A737</accession>
<evidence type="ECO:0000313" key="2">
    <source>
        <dbReference type="EMBL" id="CEG36254.1"/>
    </source>
</evidence>
<dbReference type="RefSeq" id="XP_024572623.1">
    <property type="nucleotide sequence ID" value="XM_024718767.1"/>
</dbReference>
<name>A0A0P1A737_PLAHL</name>
<feature type="compositionally biased region" description="Basic and acidic residues" evidence="1">
    <location>
        <begin position="219"/>
        <end position="231"/>
    </location>
</feature>